<organism evidence="1 2">
    <name type="scientific">Agrilutibacter solisilvae</name>
    <dbReference type="NCBI Taxonomy" id="2763317"/>
    <lineage>
        <taxon>Bacteria</taxon>
        <taxon>Pseudomonadati</taxon>
        <taxon>Pseudomonadota</taxon>
        <taxon>Gammaproteobacteria</taxon>
        <taxon>Lysobacterales</taxon>
        <taxon>Lysobacteraceae</taxon>
        <taxon>Agrilutibacter</taxon>
    </lineage>
</organism>
<sequence length="134" mass="14315">MPNNTPNINLDVRNFSSGDPGWHNVNASNGQPYSYCYTGGDDSVGGLISTAGEGRDTAPLQLIADQRYQITSCTFSNDTQNQLSWNGGNRSGTIVDANVQVEDAEYSILVTDTVNGNCTIQCDPDVKIKPPANA</sequence>
<dbReference type="Proteomes" id="UP000639274">
    <property type="component" value="Chromosome"/>
</dbReference>
<name>A0A974Y1F7_9GAMM</name>
<accession>A0A974Y1F7</accession>
<dbReference type="AlphaFoldDB" id="A0A974Y1F7"/>
<dbReference type="EMBL" id="CP071518">
    <property type="protein sequence ID" value="QSX79686.1"/>
    <property type="molecule type" value="Genomic_DNA"/>
</dbReference>
<protein>
    <submittedName>
        <fullName evidence="1">Uncharacterized protein</fullName>
    </submittedName>
</protein>
<dbReference type="KEGG" id="lsf:I8J32_007550"/>
<evidence type="ECO:0000313" key="1">
    <source>
        <dbReference type="EMBL" id="QSX79686.1"/>
    </source>
</evidence>
<dbReference type="RefSeq" id="WP_207526854.1">
    <property type="nucleotide sequence ID" value="NZ_CP071518.1"/>
</dbReference>
<reference evidence="1 2" key="1">
    <citation type="submission" date="2021-03" db="EMBL/GenBank/DDBJ databases">
        <title>Lysobacter sp. nov. isolated from soil of gangwondo yeongwol, south Korea.</title>
        <authorList>
            <person name="Kim K.R."/>
            <person name="Kim K.H."/>
            <person name="Jeon C.O."/>
        </authorList>
    </citation>
    <scope>NUCLEOTIDE SEQUENCE [LARGE SCALE GENOMIC DNA]</scope>
    <source>
        <strain evidence="1 2">R19</strain>
    </source>
</reference>
<proteinExistence type="predicted"/>
<evidence type="ECO:0000313" key="2">
    <source>
        <dbReference type="Proteomes" id="UP000639274"/>
    </source>
</evidence>
<keyword evidence="2" id="KW-1185">Reference proteome</keyword>
<gene>
    <name evidence="1" type="ORF">I8J32_007550</name>
</gene>